<dbReference type="SUPFAM" id="SSF54171">
    <property type="entry name" value="DNA-binding domain"/>
    <property type="match status" value="1"/>
</dbReference>
<dbReference type="InterPro" id="IPR001471">
    <property type="entry name" value="AP2/ERF_dom"/>
</dbReference>
<dbReference type="CDD" id="cd00018">
    <property type="entry name" value="AP2"/>
    <property type="match status" value="1"/>
</dbReference>
<dbReference type="PRINTS" id="PR00367">
    <property type="entry name" value="ETHRSPELEMNT"/>
</dbReference>
<dbReference type="Proteomes" id="UP000222542">
    <property type="component" value="Unassembled WGS sequence"/>
</dbReference>
<dbReference type="PANTHER" id="PTHR31194">
    <property type="entry name" value="SHN SHINE , DNA BINDING / TRANSCRIPTION FACTOR"/>
    <property type="match status" value="1"/>
</dbReference>
<comment type="similarity">
    <text evidence="6">Belongs to the AP2/ERF transcription factor family. ERF subfamily.</text>
</comment>
<feature type="region of interest" description="Disordered" evidence="7">
    <location>
        <begin position="163"/>
        <end position="191"/>
    </location>
</feature>
<dbReference type="GO" id="GO:0003700">
    <property type="term" value="F:DNA-binding transcription factor activity"/>
    <property type="evidence" value="ECO:0000318"/>
    <property type="project" value="GO_Central"/>
</dbReference>
<evidence type="ECO:0000313" key="9">
    <source>
        <dbReference type="EMBL" id="PHT73973.1"/>
    </source>
</evidence>
<keyword evidence="3" id="KW-0238">DNA-binding</keyword>
<dbReference type="OMA" id="CDQASAY"/>
<dbReference type="PANTHER" id="PTHR31194:SF90">
    <property type="entry name" value="ETHYLENE-RESPONSIVE TRANSCRIPTION FACTOR RAP2-11"/>
    <property type="match status" value="1"/>
</dbReference>
<dbReference type="PROSITE" id="PS51032">
    <property type="entry name" value="AP2_ERF"/>
    <property type="match status" value="1"/>
</dbReference>
<dbReference type="InterPro" id="IPR050913">
    <property type="entry name" value="AP2/ERF_ERF"/>
</dbReference>
<evidence type="ECO:0000256" key="2">
    <source>
        <dbReference type="ARBA" id="ARBA00023015"/>
    </source>
</evidence>
<dbReference type="FunFam" id="3.30.730.10:FF:000005">
    <property type="entry name" value="ethylene-responsive transcription factor RAP2-11"/>
    <property type="match status" value="1"/>
</dbReference>
<comment type="caution">
    <text evidence="9">The sequence shown here is derived from an EMBL/GenBank/DDBJ whole genome shotgun (WGS) entry which is preliminary data.</text>
</comment>
<dbReference type="Gene3D" id="3.30.730.10">
    <property type="entry name" value="AP2/ERF domain"/>
    <property type="match status" value="1"/>
</dbReference>
<reference evidence="9 10" key="1">
    <citation type="journal article" date="2014" name="Nat. Genet.">
        <title>Genome sequence of the hot pepper provides insights into the evolution of pungency in Capsicum species.</title>
        <authorList>
            <person name="Kim S."/>
            <person name="Park M."/>
            <person name="Yeom S.I."/>
            <person name="Kim Y.M."/>
            <person name="Lee J.M."/>
            <person name="Lee H.A."/>
            <person name="Seo E."/>
            <person name="Choi J."/>
            <person name="Cheong K."/>
            <person name="Kim K.T."/>
            <person name="Jung K."/>
            <person name="Lee G.W."/>
            <person name="Oh S.K."/>
            <person name="Bae C."/>
            <person name="Kim S.B."/>
            <person name="Lee H.Y."/>
            <person name="Kim S.Y."/>
            <person name="Kim M.S."/>
            <person name="Kang B.C."/>
            <person name="Jo Y.D."/>
            <person name="Yang H.B."/>
            <person name="Jeong H.J."/>
            <person name="Kang W.H."/>
            <person name="Kwon J.K."/>
            <person name="Shin C."/>
            <person name="Lim J.Y."/>
            <person name="Park J.H."/>
            <person name="Huh J.H."/>
            <person name="Kim J.S."/>
            <person name="Kim B.D."/>
            <person name="Cohen O."/>
            <person name="Paran I."/>
            <person name="Suh M.C."/>
            <person name="Lee S.B."/>
            <person name="Kim Y.K."/>
            <person name="Shin Y."/>
            <person name="Noh S.J."/>
            <person name="Park J."/>
            <person name="Seo Y.S."/>
            <person name="Kwon S.Y."/>
            <person name="Kim H.A."/>
            <person name="Park J.M."/>
            <person name="Kim H.J."/>
            <person name="Choi S.B."/>
            <person name="Bosland P.W."/>
            <person name="Reeves G."/>
            <person name="Jo S.H."/>
            <person name="Lee B.W."/>
            <person name="Cho H.T."/>
            <person name="Choi H.S."/>
            <person name="Lee M.S."/>
            <person name="Yu Y."/>
            <person name="Do Choi Y."/>
            <person name="Park B.S."/>
            <person name="van Deynze A."/>
            <person name="Ashrafi H."/>
            <person name="Hill T."/>
            <person name="Kim W.T."/>
            <person name="Pai H.S."/>
            <person name="Ahn H.K."/>
            <person name="Yeam I."/>
            <person name="Giovannoni J.J."/>
            <person name="Rose J.K."/>
            <person name="Sorensen I."/>
            <person name="Lee S.J."/>
            <person name="Kim R.W."/>
            <person name="Choi I.Y."/>
            <person name="Choi B.S."/>
            <person name="Lim J.S."/>
            <person name="Lee Y.H."/>
            <person name="Choi D."/>
        </authorList>
    </citation>
    <scope>NUCLEOTIDE SEQUENCE [LARGE SCALE GENOMIC DNA]</scope>
    <source>
        <strain evidence="10">cv. CM334</strain>
    </source>
</reference>
<name>A0A2G2YW81_CAPAN</name>
<keyword evidence="2" id="KW-0805">Transcription regulation</keyword>
<evidence type="ECO:0000313" key="10">
    <source>
        <dbReference type="Proteomes" id="UP000222542"/>
    </source>
</evidence>
<comment type="subcellular location">
    <subcellularLocation>
        <location evidence="1">Nucleus</location>
    </subcellularLocation>
</comment>
<evidence type="ECO:0000256" key="4">
    <source>
        <dbReference type="ARBA" id="ARBA00023163"/>
    </source>
</evidence>
<sequence>MNEFRTTQLTKKGPAITISGPNLKLLIKHKRDRIYPAVTLDGSHTLIFQSTKERTTPMEQEQVHDSTKQWNPKVQKQRKFVGVRQRPSGKWVAEIKNTTQKIRMWLGTFDSAEEAARAYDEAACLLRGSNARTNFLNHAPVSPALSMKIRNLLNQKKSLNKMINPKTTHKNPTTRTTTTTTTSTVSTSASRHQESKIFDDDAYKPDMSCFMTGIDQMGSSNFDHSTTFSTDFDSILLGDEQVGNFDHEVPKGNNLEDQMPEFEQMKVERQISASLYAVNGVNEYWENFQDCNDATFWDLPMLYQMFCPS</sequence>
<dbReference type="EMBL" id="AYRZ02000008">
    <property type="protein sequence ID" value="PHT73973.1"/>
    <property type="molecule type" value="Genomic_DNA"/>
</dbReference>
<organism evidence="9 10">
    <name type="scientific">Capsicum annuum</name>
    <name type="common">Capsicum pepper</name>
    <dbReference type="NCBI Taxonomy" id="4072"/>
    <lineage>
        <taxon>Eukaryota</taxon>
        <taxon>Viridiplantae</taxon>
        <taxon>Streptophyta</taxon>
        <taxon>Embryophyta</taxon>
        <taxon>Tracheophyta</taxon>
        <taxon>Spermatophyta</taxon>
        <taxon>Magnoliopsida</taxon>
        <taxon>eudicotyledons</taxon>
        <taxon>Gunneridae</taxon>
        <taxon>Pentapetalae</taxon>
        <taxon>asterids</taxon>
        <taxon>lamiids</taxon>
        <taxon>Solanales</taxon>
        <taxon>Solanaceae</taxon>
        <taxon>Solanoideae</taxon>
        <taxon>Capsiceae</taxon>
        <taxon>Capsicum</taxon>
    </lineage>
</organism>
<dbReference type="Pfam" id="PF00847">
    <property type="entry name" value="AP2"/>
    <property type="match status" value="1"/>
</dbReference>
<feature type="compositionally biased region" description="Low complexity" evidence="7">
    <location>
        <begin position="170"/>
        <end position="190"/>
    </location>
</feature>
<feature type="domain" description="AP2/ERF" evidence="8">
    <location>
        <begin position="79"/>
        <end position="136"/>
    </location>
</feature>
<keyword evidence="4" id="KW-0804">Transcription</keyword>
<keyword evidence="10" id="KW-1185">Reference proteome</keyword>
<dbReference type="AlphaFoldDB" id="A0A2G2YW81"/>
<evidence type="ECO:0000256" key="1">
    <source>
        <dbReference type="ARBA" id="ARBA00004123"/>
    </source>
</evidence>
<evidence type="ECO:0000256" key="6">
    <source>
        <dbReference type="ARBA" id="ARBA00024343"/>
    </source>
</evidence>
<evidence type="ECO:0000256" key="3">
    <source>
        <dbReference type="ARBA" id="ARBA00023125"/>
    </source>
</evidence>
<dbReference type="GO" id="GO:0048528">
    <property type="term" value="P:post-embryonic root development"/>
    <property type="evidence" value="ECO:0000318"/>
    <property type="project" value="GO_Central"/>
</dbReference>
<evidence type="ECO:0000259" key="8">
    <source>
        <dbReference type="PROSITE" id="PS51032"/>
    </source>
</evidence>
<dbReference type="InterPro" id="IPR036955">
    <property type="entry name" value="AP2/ERF_dom_sf"/>
</dbReference>
<gene>
    <name evidence="9" type="ORF">T459_21250</name>
</gene>
<dbReference type="Gramene" id="PHT73973">
    <property type="protein sequence ID" value="PHT73973"/>
    <property type="gene ID" value="T459_21250"/>
</dbReference>
<evidence type="ECO:0000256" key="7">
    <source>
        <dbReference type="SAM" id="MobiDB-lite"/>
    </source>
</evidence>
<accession>A0A2G2YW81</accession>
<evidence type="ECO:0000256" key="5">
    <source>
        <dbReference type="ARBA" id="ARBA00023242"/>
    </source>
</evidence>
<keyword evidence="5" id="KW-0539">Nucleus</keyword>
<dbReference type="GO" id="GO:0005634">
    <property type="term" value="C:nucleus"/>
    <property type="evidence" value="ECO:0000318"/>
    <property type="project" value="GO_Central"/>
</dbReference>
<reference evidence="9 10" key="2">
    <citation type="journal article" date="2017" name="Genome Biol.">
        <title>New reference genome sequences of hot pepper reveal the massive evolution of plant disease-resistance genes by retroduplication.</title>
        <authorList>
            <person name="Kim S."/>
            <person name="Park J."/>
            <person name="Yeom S.I."/>
            <person name="Kim Y.M."/>
            <person name="Seo E."/>
            <person name="Kim K.T."/>
            <person name="Kim M.S."/>
            <person name="Lee J.M."/>
            <person name="Cheong K."/>
            <person name="Shin H.S."/>
            <person name="Kim S.B."/>
            <person name="Han K."/>
            <person name="Lee J."/>
            <person name="Park M."/>
            <person name="Lee H.A."/>
            <person name="Lee H.Y."/>
            <person name="Lee Y."/>
            <person name="Oh S."/>
            <person name="Lee J.H."/>
            <person name="Choi E."/>
            <person name="Choi E."/>
            <person name="Lee S.E."/>
            <person name="Jeon J."/>
            <person name="Kim H."/>
            <person name="Choi G."/>
            <person name="Song H."/>
            <person name="Lee J."/>
            <person name="Lee S.C."/>
            <person name="Kwon J.K."/>
            <person name="Lee H.Y."/>
            <person name="Koo N."/>
            <person name="Hong Y."/>
            <person name="Kim R.W."/>
            <person name="Kang W.H."/>
            <person name="Huh J.H."/>
            <person name="Kang B.C."/>
            <person name="Yang T.J."/>
            <person name="Lee Y.H."/>
            <person name="Bennetzen J.L."/>
            <person name="Choi D."/>
        </authorList>
    </citation>
    <scope>NUCLEOTIDE SEQUENCE [LARGE SCALE GENOMIC DNA]</scope>
    <source>
        <strain evidence="10">cv. CM334</strain>
    </source>
</reference>
<proteinExistence type="inferred from homology"/>
<dbReference type="GO" id="GO:0000976">
    <property type="term" value="F:transcription cis-regulatory region binding"/>
    <property type="evidence" value="ECO:0000318"/>
    <property type="project" value="GO_Central"/>
</dbReference>
<dbReference type="STRING" id="4072.A0A2G2YW81"/>
<protein>
    <submittedName>
        <fullName evidence="9">Ethylene-responsive transcription factor</fullName>
    </submittedName>
</protein>
<dbReference type="InterPro" id="IPR016177">
    <property type="entry name" value="DNA-bd_dom_sf"/>
</dbReference>
<dbReference type="SMART" id="SM00380">
    <property type="entry name" value="AP2"/>
    <property type="match status" value="1"/>
</dbReference>